<dbReference type="EMBL" id="MDEC01000011">
    <property type="protein sequence ID" value="PPU64222.1"/>
    <property type="molecule type" value="Genomic_DNA"/>
</dbReference>
<dbReference type="PANTHER" id="PTHR30413:SF10">
    <property type="entry name" value="CAPSULE POLYSACCHARIDE EXPORT INNER-MEMBRANE PROTEIN CTRC"/>
    <property type="match status" value="1"/>
</dbReference>
<comment type="caution">
    <text evidence="12">The sequence shown here is derived from an EMBL/GenBank/DDBJ whole genome shotgun (WGS) entry which is preliminary data.</text>
</comment>
<keyword evidence="6 9" id="KW-1133">Transmembrane helix</keyword>
<dbReference type="GO" id="GO:0005886">
    <property type="term" value="C:plasma membrane"/>
    <property type="evidence" value="ECO:0007669"/>
    <property type="project" value="UniProtKB-SubCell"/>
</dbReference>
<reference evidence="11 14" key="2">
    <citation type="submission" date="2024-11" db="EMBL/GenBank/DDBJ databases">
        <title>Genome sequencing of Xanthomonas codiaei.</title>
        <authorList>
            <person name="Studholme D.J."/>
        </authorList>
    </citation>
    <scope>NUCLEOTIDE SEQUENCE [LARGE SCALE GENOMIC DNA]</scope>
    <source>
        <strain evidence="11 14">NCPPB 4350</strain>
    </source>
</reference>
<feature type="transmembrane region" description="Helical" evidence="9">
    <location>
        <begin position="40"/>
        <end position="61"/>
    </location>
</feature>
<evidence type="ECO:0000256" key="4">
    <source>
        <dbReference type="ARBA" id="ARBA00022475"/>
    </source>
</evidence>
<feature type="transmembrane region" description="Helical" evidence="9">
    <location>
        <begin position="116"/>
        <end position="137"/>
    </location>
</feature>
<dbReference type="PANTHER" id="PTHR30413">
    <property type="entry name" value="INNER MEMBRANE TRANSPORT PERMEASE"/>
    <property type="match status" value="1"/>
</dbReference>
<evidence type="ECO:0000313" key="12">
    <source>
        <dbReference type="EMBL" id="PPU64222.1"/>
    </source>
</evidence>
<keyword evidence="3" id="KW-0813">Transport</keyword>
<keyword evidence="8 9" id="KW-0472">Membrane</keyword>
<keyword evidence="5 9" id="KW-0812">Transmembrane</keyword>
<organism evidence="12 13">
    <name type="scientific">Xanthomonas codiaei</name>
    <dbReference type="NCBI Taxonomy" id="56463"/>
    <lineage>
        <taxon>Bacteria</taxon>
        <taxon>Pseudomonadati</taxon>
        <taxon>Pseudomonadota</taxon>
        <taxon>Gammaproteobacteria</taxon>
        <taxon>Lysobacterales</taxon>
        <taxon>Lysobacteraceae</taxon>
        <taxon>Xanthomonas</taxon>
    </lineage>
</organism>
<evidence type="ECO:0000256" key="9">
    <source>
        <dbReference type="SAM" id="Phobius"/>
    </source>
</evidence>
<evidence type="ECO:0000256" key="2">
    <source>
        <dbReference type="ARBA" id="ARBA00007783"/>
    </source>
</evidence>
<dbReference type="Proteomes" id="UP000237872">
    <property type="component" value="Unassembled WGS sequence"/>
</dbReference>
<evidence type="ECO:0000313" key="11">
    <source>
        <dbReference type="EMBL" id="MFO3704959.1"/>
    </source>
</evidence>
<dbReference type="Pfam" id="PF01061">
    <property type="entry name" value="ABC2_membrane"/>
    <property type="match status" value="1"/>
</dbReference>
<evidence type="ECO:0000256" key="3">
    <source>
        <dbReference type="ARBA" id="ARBA00022448"/>
    </source>
</evidence>
<keyword evidence="7" id="KW-0762">Sugar transport</keyword>
<feature type="transmembrane region" description="Helical" evidence="9">
    <location>
        <begin position="73"/>
        <end position="95"/>
    </location>
</feature>
<evidence type="ECO:0000259" key="10">
    <source>
        <dbReference type="Pfam" id="PF01061"/>
    </source>
</evidence>
<dbReference type="InterPro" id="IPR013525">
    <property type="entry name" value="ABC2_TM"/>
</dbReference>
<comment type="similarity">
    <text evidence="2">Belongs to the ABC-2 integral membrane protein family.</text>
</comment>
<dbReference type="GO" id="GO:0140359">
    <property type="term" value="F:ABC-type transporter activity"/>
    <property type="evidence" value="ECO:0007669"/>
    <property type="project" value="InterPro"/>
</dbReference>
<feature type="transmembrane region" description="Helical" evidence="9">
    <location>
        <begin position="143"/>
        <end position="169"/>
    </location>
</feature>
<evidence type="ECO:0000256" key="6">
    <source>
        <dbReference type="ARBA" id="ARBA00022989"/>
    </source>
</evidence>
<evidence type="ECO:0000256" key="7">
    <source>
        <dbReference type="ARBA" id="ARBA00023047"/>
    </source>
</evidence>
<dbReference type="GO" id="GO:0015920">
    <property type="term" value="P:lipopolysaccharide transport"/>
    <property type="evidence" value="ECO:0007669"/>
    <property type="project" value="TreeGrafter"/>
</dbReference>
<evidence type="ECO:0000256" key="1">
    <source>
        <dbReference type="ARBA" id="ARBA00004651"/>
    </source>
</evidence>
<dbReference type="RefSeq" id="WP_104540814.1">
    <property type="nucleotide sequence ID" value="NZ_JBJGBS010000025.1"/>
</dbReference>
<dbReference type="GO" id="GO:0015774">
    <property type="term" value="P:polysaccharide transport"/>
    <property type="evidence" value="ECO:0007669"/>
    <property type="project" value="UniProtKB-KW"/>
</dbReference>
<keyword evidence="7" id="KW-0625">Polysaccharide transport</keyword>
<protein>
    <submittedName>
        <fullName evidence="11">ABC transporter permease</fullName>
    </submittedName>
</protein>
<dbReference type="AlphaFoldDB" id="A0A2S7CRP2"/>
<sequence length="262" mass="29615">MHSYSSTFSDLVEGMKAARVSFYIAQGDIRARYRRSVLGPFWQSLATAVGVLGLGLLWSQLLNIDRQTFIPTLTAGLIIWQMLSGVLVESCGLFVRQASLIRNVVMPLSVHPTSVVTRYLVNFVHSLIVFLIVAVFFHIPVTWYTLLFIPGLLLVTLNLLWICFVFGVLGARYRDLEYGVSSVMPMLFLVSPVMYRLEALPFSSVILEFNPFTYLIEGIRAPMLGHAPSMETYVVLTAMAVLGWISAFWFLHKAKLRLPFWI</sequence>
<keyword evidence="4" id="KW-1003">Cell membrane</keyword>
<feature type="transmembrane region" description="Helical" evidence="9">
    <location>
        <begin position="176"/>
        <end position="195"/>
    </location>
</feature>
<evidence type="ECO:0000256" key="8">
    <source>
        <dbReference type="ARBA" id="ARBA00023136"/>
    </source>
</evidence>
<proteinExistence type="inferred from homology"/>
<comment type="subcellular location">
    <subcellularLocation>
        <location evidence="1">Cell membrane</location>
        <topology evidence="1">Multi-pass membrane protein</topology>
    </subcellularLocation>
</comment>
<reference evidence="12 13" key="1">
    <citation type="submission" date="2016-08" db="EMBL/GenBank/DDBJ databases">
        <authorList>
            <person name="Seilhamer J.J."/>
        </authorList>
    </citation>
    <scope>NUCLEOTIDE SEQUENCE [LARGE SCALE GENOMIC DNA]</scope>
    <source>
        <strain evidence="12 13">CFBP4690</strain>
    </source>
</reference>
<evidence type="ECO:0000313" key="13">
    <source>
        <dbReference type="Proteomes" id="UP000237872"/>
    </source>
</evidence>
<dbReference type="EMBL" id="JBJGBS010000025">
    <property type="protein sequence ID" value="MFO3704959.1"/>
    <property type="molecule type" value="Genomic_DNA"/>
</dbReference>
<feature type="transmembrane region" description="Helical" evidence="9">
    <location>
        <begin position="232"/>
        <end position="251"/>
    </location>
</feature>
<evidence type="ECO:0000313" key="14">
    <source>
        <dbReference type="Proteomes" id="UP001637990"/>
    </source>
</evidence>
<feature type="domain" description="ABC-2 type transporter transmembrane" evidence="10">
    <location>
        <begin position="24"/>
        <end position="223"/>
    </location>
</feature>
<name>A0A2S7CRP2_9XANT</name>
<dbReference type="Proteomes" id="UP001637990">
    <property type="component" value="Unassembled WGS sequence"/>
</dbReference>
<keyword evidence="14" id="KW-1185">Reference proteome</keyword>
<dbReference type="OrthoDB" id="9796017at2"/>
<gene>
    <name evidence="11" type="ORF">ACI6Q5_08190</name>
    <name evidence="12" type="ORF">XcodCFBP4690_10050</name>
</gene>
<evidence type="ECO:0000256" key="5">
    <source>
        <dbReference type="ARBA" id="ARBA00022692"/>
    </source>
</evidence>
<accession>A0A2S7CRP2</accession>